<dbReference type="Pfam" id="PF03853">
    <property type="entry name" value="YjeF_N"/>
    <property type="match status" value="1"/>
</dbReference>
<dbReference type="InterPro" id="IPR036652">
    <property type="entry name" value="YjeF_N_dom_sf"/>
</dbReference>
<dbReference type="Gene3D" id="3.40.50.10260">
    <property type="entry name" value="YjeF N-terminal domain"/>
    <property type="match status" value="1"/>
</dbReference>
<feature type="domain" description="YjeF N-terminal" evidence="2">
    <location>
        <begin position="51"/>
        <end position="276"/>
    </location>
</feature>
<sequence>MVVLLIARVLRVVLVARAGRPARGAQRPSPVSGREPHGTARGHAGVMIDAWTAAQIRAAEKPHLDAGEPLMQRAADGLAEVVRDMLRASTASREGRPGRVLLLVGSGNNGGDALFAGAALAHEIVPAGGAVTVVAAGSHLHEAGLAAALAAGATRDELAGWCDPGAVSERLPRHHVVLDGLVGTGSSGAGLRGDARRVVEALLPSLGRPVAPEVVAVDIPSGLDPDDGSVADDVVLPADVTVTFGGCKAGLLRGRGPALAGRIVLIDIGIGADLAGLAREESE</sequence>
<comment type="caution">
    <text evidence="3">The sequence shown here is derived from an EMBL/GenBank/DDBJ whole genome shotgun (WGS) entry which is preliminary data.</text>
</comment>
<evidence type="ECO:0000256" key="1">
    <source>
        <dbReference type="SAM" id="MobiDB-lite"/>
    </source>
</evidence>
<accession>A0ABQ0URV1</accession>
<gene>
    <name evidence="3" type="ORF">FFA01_25040</name>
</gene>
<reference evidence="3 4" key="1">
    <citation type="submission" date="2019-07" db="EMBL/GenBank/DDBJ databases">
        <title>Whole genome shotgun sequence of Frigoribacterium faeni NBRC 103066.</title>
        <authorList>
            <person name="Hosoyama A."/>
            <person name="Uohara A."/>
            <person name="Ohji S."/>
            <person name="Ichikawa N."/>
        </authorList>
    </citation>
    <scope>NUCLEOTIDE SEQUENCE [LARGE SCALE GENOMIC DNA]</scope>
    <source>
        <strain evidence="3 4">NBRC 103066</strain>
    </source>
</reference>
<dbReference type="InterPro" id="IPR004443">
    <property type="entry name" value="YjeF_N_dom"/>
</dbReference>
<dbReference type="SUPFAM" id="SSF64153">
    <property type="entry name" value="YjeF N-terminal domain-like"/>
    <property type="match status" value="1"/>
</dbReference>
<evidence type="ECO:0000313" key="4">
    <source>
        <dbReference type="Proteomes" id="UP000321154"/>
    </source>
</evidence>
<feature type="region of interest" description="Disordered" evidence="1">
    <location>
        <begin position="21"/>
        <end position="40"/>
    </location>
</feature>
<keyword evidence="4" id="KW-1185">Reference proteome</keyword>
<protein>
    <recommendedName>
        <fullName evidence="2">YjeF N-terminal domain-containing protein</fullName>
    </recommendedName>
</protein>
<proteinExistence type="predicted"/>
<dbReference type="Proteomes" id="UP000321154">
    <property type="component" value="Unassembled WGS sequence"/>
</dbReference>
<dbReference type="EMBL" id="BJUV01000030">
    <property type="protein sequence ID" value="GEK84195.1"/>
    <property type="molecule type" value="Genomic_DNA"/>
</dbReference>
<organism evidence="3 4">
    <name type="scientific">Frigoribacterium faeni</name>
    <dbReference type="NCBI Taxonomy" id="145483"/>
    <lineage>
        <taxon>Bacteria</taxon>
        <taxon>Bacillati</taxon>
        <taxon>Actinomycetota</taxon>
        <taxon>Actinomycetes</taxon>
        <taxon>Micrococcales</taxon>
        <taxon>Microbacteriaceae</taxon>
        <taxon>Frigoribacterium</taxon>
    </lineage>
</organism>
<dbReference type="PROSITE" id="PS51385">
    <property type="entry name" value="YJEF_N"/>
    <property type="match status" value="1"/>
</dbReference>
<evidence type="ECO:0000259" key="2">
    <source>
        <dbReference type="PROSITE" id="PS51385"/>
    </source>
</evidence>
<name>A0ABQ0URV1_9MICO</name>
<evidence type="ECO:0000313" key="3">
    <source>
        <dbReference type="EMBL" id="GEK84195.1"/>
    </source>
</evidence>